<dbReference type="FunFam" id="3.40.190.10:FF:000061">
    <property type="entry name" value="Glutamate receptor, ionotropic kainate"/>
    <property type="match status" value="1"/>
</dbReference>
<evidence type="ECO:0000256" key="4">
    <source>
        <dbReference type="ARBA" id="ARBA00022692"/>
    </source>
</evidence>
<name>A0A8I6SSW8_CIMLE</name>
<keyword evidence="5 18" id="KW-1133">Transmembrane helix</keyword>
<organism evidence="22 23">
    <name type="scientific">Cimex lectularius</name>
    <name type="common">Bed bug</name>
    <name type="synonym">Acanthia lectularia</name>
    <dbReference type="NCBI Taxonomy" id="79782"/>
    <lineage>
        <taxon>Eukaryota</taxon>
        <taxon>Metazoa</taxon>
        <taxon>Ecdysozoa</taxon>
        <taxon>Arthropoda</taxon>
        <taxon>Hexapoda</taxon>
        <taxon>Insecta</taxon>
        <taxon>Pterygota</taxon>
        <taxon>Neoptera</taxon>
        <taxon>Paraneoptera</taxon>
        <taxon>Hemiptera</taxon>
        <taxon>Heteroptera</taxon>
        <taxon>Panheteroptera</taxon>
        <taxon>Cimicomorpha</taxon>
        <taxon>Cimicidae</taxon>
        <taxon>Cimex</taxon>
    </lineage>
</organism>
<dbReference type="GeneID" id="106665159"/>
<evidence type="ECO:0000313" key="23">
    <source>
        <dbReference type="Proteomes" id="UP000494040"/>
    </source>
</evidence>
<protein>
    <submittedName>
        <fullName evidence="22">Uncharacterized protein</fullName>
    </submittedName>
</protein>
<evidence type="ECO:0000256" key="3">
    <source>
        <dbReference type="ARBA" id="ARBA00022475"/>
    </source>
</evidence>
<keyword evidence="13" id="KW-0407">Ion channel</keyword>
<keyword evidence="12" id="KW-1071">Ligand-gated ion channel</keyword>
<dbReference type="InterPro" id="IPR001508">
    <property type="entry name" value="Iono_Glu_rcpt_met"/>
</dbReference>
<feature type="binding site" evidence="15">
    <location>
        <position position="670"/>
    </location>
    <ligand>
        <name>L-glutamate</name>
        <dbReference type="ChEBI" id="CHEBI:29985"/>
    </ligand>
</feature>
<evidence type="ECO:0000256" key="14">
    <source>
        <dbReference type="ARBA" id="ARBA00034104"/>
    </source>
</evidence>
<evidence type="ECO:0000256" key="12">
    <source>
        <dbReference type="ARBA" id="ARBA00023286"/>
    </source>
</evidence>
<dbReference type="InterPro" id="IPR001320">
    <property type="entry name" value="Iontro_rcpt_C"/>
</dbReference>
<evidence type="ECO:0000256" key="6">
    <source>
        <dbReference type="ARBA" id="ARBA00023018"/>
    </source>
</evidence>
<comment type="subcellular location">
    <subcellularLocation>
        <location evidence="14">Postsynaptic cell membrane</location>
        <topology evidence="14">Multi-pass membrane protein</topology>
    </subcellularLocation>
</comment>
<dbReference type="SMART" id="SM00079">
    <property type="entry name" value="PBPe"/>
    <property type="match status" value="1"/>
</dbReference>
<dbReference type="SUPFAM" id="SSF53822">
    <property type="entry name" value="Periplasmic binding protein-like I"/>
    <property type="match status" value="1"/>
</dbReference>
<feature type="site" description="Crucial to convey clamshell closure to channel opening" evidence="16">
    <location>
        <position position="648"/>
    </location>
</feature>
<evidence type="ECO:0000256" key="16">
    <source>
        <dbReference type="PIRSR" id="PIRSR601508-2"/>
    </source>
</evidence>
<accession>A0A8I6SSW8</accession>
<sequence length="889" mass="102095">MLFVIGLLLIPHLAHTDILTIDAFFPDGSNWEDKRIFDLAVDEVKKDFENLFNVEFLPRKHSVIQFDSFNMTRTVCRLMEEGMGVLLAPQSFETVEIFQSMSNQFHIPVVSTYPEYGQSEWFVASINLHPDYQLLAKGLLAIIKDMDWKSFAIVYEDPDSLIRLQEVLKASRLGKTAEDNVIFTAWKLEGDDYRPIFKQMLSETRIILDCSADKILKALADAKEVDMLGDYHRYVLTSLDAHTVDFGDFNIGRTNITTIRLIDTWEFDVQKTVFDFNDEVNKLGVRNGHMSPEAIKVETALVHDAVKYIGTSFKAYHKKHPGQMRHQKLSCKNRMKLKFGQTFGRVMKSVQSTGLTGKAKFDEFGRRIYFTLHITELTKNGYRKIGSWDPENGILYNRTRSEMARDIYQHISNKTFIVVSRLGPPYLFPKESLEGNDRFQGYSKDLIDEIAKELNFKYKFVLAPDGEYGSYNKDTKQWNGLIRELQERRADLAICDLTITYDRRSVVDFTMPFMRLGISILFSKPAKQPPTLFSFSEPLSFDVWICMATAYLAVSLLLYFLARITPHEWRNPHPCKLCPTELENNLTMQNVIWHNCGSLMQQGSDISTRALSTRLVASMWWFFVLIMISSYTANLTAFLTYVRMEGTIKSVSDLASSSKIKYGVMEGGASMNFFKNSNDSLYKRMWNQMESSKPTVFVKNNEEGVDRVLRSKRKYAFFMESTTIEYQMEKHCELTQVGGLLDSKDYGIAMPFNSPYRIAISGAVLKLQESGKLAKIKEKWWKVGKCRDDIGHKSDELGMDNVGGIFLVLLVGCACAFVQVIIEFLWNIRKVAVREKLSLHEAFYFEIKFALNCGAVSKPVRFTEEEDRFSVGDERNMSRSVSTRTAVNE</sequence>
<keyword evidence="17" id="KW-1015">Disulfide bond</keyword>
<feature type="site" description="Interaction with the cone snail toxin Con-ikot-ikot" evidence="16">
    <location>
        <position position="766"/>
    </location>
</feature>
<dbReference type="Pfam" id="PF01094">
    <property type="entry name" value="ANF_receptor"/>
    <property type="match status" value="1"/>
</dbReference>
<dbReference type="OrthoDB" id="5984008at2759"/>
<dbReference type="SMART" id="SM00918">
    <property type="entry name" value="Lig_chan-Glu_bd"/>
    <property type="match status" value="1"/>
</dbReference>
<feature type="domain" description="Ionotropic glutamate receptor L-glutamate and glycine-binding" evidence="21">
    <location>
        <begin position="425"/>
        <end position="487"/>
    </location>
</feature>
<keyword evidence="2" id="KW-0813">Transport</keyword>
<evidence type="ECO:0000256" key="1">
    <source>
        <dbReference type="ARBA" id="ARBA00008685"/>
    </source>
</evidence>
<dbReference type="RefSeq" id="XP_024085331.1">
    <property type="nucleotide sequence ID" value="XM_024229563.1"/>
</dbReference>
<feature type="binding site" evidence="15">
    <location>
        <position position="720"/>
    </location>
    <ligand>
        <name>L-glutamate</name>
        <dbReference type="ChEBI" id="CHEBI:29985"/>
    </ligand>
</feature>
<dbReference type="FunFam" id="3.40.190.10:FF:000178">
    <property type="entry name" value="Glutamate receptor subunit"/>
    <property type="match status" value="1"/>
</dbReference>
<keyword evidence="7" id="KW-0406">Ion transport</keyword>
<evidence type="ECO:0000256" key="17">
    <source>
        <dbReference type="PIRSR" id="PIRSR601508-3"/>
    </source>
</evidence>
<evidence type="ECO:0000259" key="20">
    <source>
        <dbReference type="SMART" id="SM00079"/>
    </source>
</evidence>
<evidence type="ECO:0000256" key="18">
    <source>
        <dbReference type="SAM" id="Phobius"/>
    </source>
</evidence>
<dbReference type="EnsemblMetazoa" id="XM_024229563.1">
    <property type="protein sequence ID" value="XP_024085331.1"/>
    <property type="gene ID" value="LOC106665159"/>
</dbReference>
<feature type="transmembrane region" description="Helical" evidence="18">
    <location>
        <begin position="541"/>
        <end position="562"/>
    </location>
</feature>
<evidence type="ECO:0000256" key="8">
    <source>
        <dbReference type="ARBA" id="ARBA00023136"/>
    </source>
</evidence>
<reference evidence="22" key="1">
    <citation type="submission" date="2022-01" db="UniProtKB">
        <authorList>
            <consortium name="EnsemblMetazoa"/>
        </authorList>
    </citation>
    <scope>IDENTIFICATION</scope>
</reference>
<evidence type="ECO:0000256" key="2">
    <source>
        <dbReference type="ARBA" id="ARBA00022448"/>
    </source>
</evidence>
<comment type="similarity">
    <text evidence="1">Belongs to the glutamate-gated ion channel (TC 1.A.10.1) family.</text>
</comment>
<evidence type="ECO:0000256" key="15">
    <source>
        <dbReference type="PIRSR" id="PIRSR601508-1"/>
    </source>
</evidence>
<dbReference type="CDD" id="cd13714">
    <property type="entry name" value="PBP2_iGluR_Kainate"/>
    <property type="match status" value="1"/>
</dbReference>
<evidence type="ECO:0000259" key="21">
    <source>
        <dbReference type="SMART" id="SM00918"/>
    </source>
</evidence>
<evidence type="ECO:0000256" key="11">
    <source>
        <dbReference type="ARBA" id="ARBA00023257"/>
    </source>
</evidence>
<feature type="site" description="Interaction with the cone snail toxin Con-ikot-ikot" evidence="16">
    <location>
        <position position="675"/>
    </location>
</feature>
<evidence type="ECO:0000256" key="7">
    <source>
        <dbReference type="ARBA" id="ARBA00023065"/>
    </source>
</evidence>
<dbReference type="InterPro" id="IPR015683">
    <property type="entry name" value="Ionotropic_Glu_rcpt"/>
</dbReference>
<keyword evidence="6" id="KW-0770">Synapse</keyword>
<dbReference type="InterPro" id="IPR028082">
    <property type="entry name" value="Peripla_BP_I"/>
</dbReference>
<dbReference type="InterPro" id="IPR019594">
    <property type="entry name" value="Glu/Gly-bd"/>
</dbReference>
<evidence type="ECO:0000256" key="19">
    <source>
        <dbReference type="SAM" id="SignalP"/>
    </source>
</evidence>
<dbReference type="InterPro" id="IPR001828">
    <property type="entry name" value="ANF_lig-bd_rcpt"/>
</dbReference>
<dbReference type="GO" id="GO:0038023">
    <property type="term" value="F:signaling receptor activity"/>
    <property type="evidence" value="ECO:0007669"/>
    <property type="project" value="InterPro"/>
</dbReference>
<dbReference type="AlphaFoldDB" id="A0A8I6SSW8"/>
<dbReference type="FunFam" id="1.10.287.70:FF:000010">
    <property type="entry name" value="Putative glutamate receptor ionotropic kainate 1"/>
    <property type="match status" value="1"/>
</dbReference>
<keyword evidence="23" id="KW-1185">Reference proteome</keyword>
<dbReference type="PRINTS" id="PR00177">
    <property type="entry name" value="NMDARECEPTOR"/>
</dbReference>
<dbReference type="GO" id="GO:0015276">
    <property type="term" value="F:ligand-gated monoatomic ion channel activity"/>
    <property type="evidence" value="ECO:0007669"/>
    <property type="project" value="InterPro"/>
</dbReference>
<evidence type="ECO:0000256" key="9">
    <source>
        <dbReference type="ARBA" id="ARBA00023170"/>
    </source>
</evidence>
<keyword evidence="10" id="KW-0325">Glycoprotein</keyword>
<evidence type="ECO:0000256" key="10">
    <source>
        <dbReference type="ARBA" id="ARBA00023180"/>
    </source>
</evidence>
<dbReference type="SUPFAM" id="SSF53850">
    <property type="entry name" value="Periplasmic binding protein-like II"/>
    <property type="match status" value="1"/>
</dbReference>
<keyword evidence="9" id="KW-0675">Receptor</keyword>
<feature type="signal peptide" evidence="19">
    <location>
        <begin position="1"/>
        <end position="16"/>
    </location>
</feature>
<dbReference type="Proteomes" id="UP000494040">
    <property type="component" value="Unassembled WGS sequence"/>
</dbReference>
<keyword evidence="8 18" id="KW-0472">Membrane</keyword>
<evidence type="ECO:0000313" key="22">
    <source>
        <dbReference type="EnsemblMetazoa" id="XP_024085331.1"/>
    </source>
</evidence>
<feature type="transmembrane region" description="Helical" evidence="18">
    <location>
        <begin position="619"/>
        <end position="642"/>
    </location>
</feature>
<evidence type="ECO:0000256" key="13">
    <source>
        <dbReference type="ARBA" id="ARBA00023303"/>
    </source>
</evidence>
<dbReference type="Gene3D" id="1.10.287.70">
    <property type="match status" value="1"/>
</dbReference>
<keyword evidence="3" id="KW-1003">Cell membrane</keyword>
<dbReference type="GO" id="GO:0045211">
    <property type="term" value="C:postsynaptic membrane"/>
    <property type="evidence" value="ECO:0007669"/>
    <property type="project" value="UniProtKB-SubCell"/>
</dbReference>
<dbReference type="KEGG" id="clec:106665159"/>
<dbReference type="PANTHER" id="PTHR18966">
    <property type="entry name" value="IONOTROPIC GLUTAMATE RECEPTOR"/>
    <property type="match status" value="1"/>
</dbReference>
<dbReference type="Pfam" id="PF00060">
    <property type="entry name" value="Lig_chan"/>
    <property type="match status" value="1"/>
</dbReference>
<feature type="disulfide bond" evidence="17">
    <location>
        <begin position="732"/>
        <end position="786"/>
    </location>
</feature>
<dbReference type="Pfam" id="PF10613">
    <property type="entry name" value="Lig_chan-Glu_bd"/>
    <property type="match status" value="1"/>
</dbReference>
<feature type="binding site" evidence="15">
    <location>
        <position position="498"/>
    </location>
    <ligand>
        <name>L-glutamate</name>
        <dbReference type="ChEBI" id="CHEBI:29985"/>
    </ligand>
</feature>
<proteinExistence type="inferred from homology"/>
<keyword evidence="11" id="KW-0628">Postsynaptic cell membrane</keyword>
<feature type="transmembrane region" description="Helical" evidence="18">
    <location>
        <begin position="804"/>
        <end position="826"/>
    </location>
</feature>
<keyword evidence="19" id="KW-0732">Signal</keyword>
<dbReference type="Gene3D" id="3.40.50.2300">
    <property type="match status" value="2"/>
</dbReference>
<feature type="binding site" evidence="15">
    <location>
        <position position="503"/>
    </location>
    <ligand>
        <name>L-glutamate</name>
        <dbReference type="ChEBI" id="CHEBI:29985"/>
    </ligand>
</feature>
<evidence type="ECO:0000256" key="5">
    <source>
        <dbReference type="ARBA" id="ARBA00022989"/>
    </source>
</evidence>
<keyword evidence="4 18" id="KW-0812">Transmembrane</keyword>
<feature type="chain" id="PRO_5035312653" evidence="19">
    <location>
        <begin position="17"/>
        <end position="889"/>
    </location>
</feature>
<feature type="domain" description="Ionotropic glutamate receptor C-terminal" evidence="20">
    <location>
        <begin position="415"/>
        <end position="783"/>
    </location>
</feature>
<dbReference type="Gene3D" id="3.40.190.10">
    <property type="entry name" value="Periplasmic binding protein-like II"/>
    <property type="match status" value="2"/>
</dbReference>